<feature type="repeat" description="Pumilio" evidence="2">
    <location>
        <begin position="402"/>
        <end position="438"/>
    </location>
</feature>
<dbReference type="GO" id="GO:0003729">
    <property type="term" value="F:mRNA binding"/>
    <property type="evidence" value="ECO:0007669"/>
    <property type="project" value="TreeGrafter"/>
</dbReference>
<feature type="compositionally biased region" description="Basic and acidic residues" evidence="3">
    <location>
        <begin position="126"/>
        <end position="135"/>
    </location>
</feature>
<dbReference type="EMBL" id="HBFQ01061126">
    <property type="protein sequence ID" value="CAD8868921.1"/>
    <property type="molecule type" value="Transcribed_RNA"/>
</dbReference>
<proteinExistence type="predicted"/>
<dbReference type="AlphaFoldDB" id="A0A7S1FHX3"/>
<evidence type="ECO:0000256" key="2">
    <source>
        <dbReference type="PROSITE-ProRule" id="PRU00317"/>
    </source>
</evidence>
<reference evidence="5" key="1">
    <citation type="submission" date="2021-01" db="EMBL/GenBank/DDBJ databases">
        <authorList>
            <person name="Corre E."/>
            <person name="Pelletier E."/>
            <person name="Niang G."/>
            <person name="Scheremetjew M."/>
            <person name="Finn R."/>
            <person name="Kale V."/>
            <person name="Holt S."/>
            <person name="Cochrane G."/>
            <person name="Meng A."/>
            <person name="Brown T."/>
            <person name="Cohen L."/>
        </authorList>
    </citation>
    <scope>NUCLEOTIDE SEQUENCE</scope>
</reference>
<protein>
    <recommendedName>
        <fullName evidence="4">PUM-HD domain-containing protein</fullName>
    </recommendedName>
</protein>
<dbReference type="SMART" id="SM00025">
    <property type="entry name" value="Pumilio"/>
    <property type="match status" value="8"/>
</dbReference>
<feature type="region of interest" description="Disordered" evidence="3">
    <location>
        <begin position="318"/>
        <end position="344"/>
    </location>
</feature>
<dbReference type="InterPro" id="IPR016024">
    <property type="entry name" value="ARM-type_fold"/>
</dbReference>
<evidence type="ECO:0000259" key="4">
    <source>
        <dbReference type="PROSITE" id="PS50303"/>
    </source>
</evidence>
<feature type="repeat" description="Pumilio" evidence="2">
    <location>
        <begin position="634"/>
        <end position="672"/>
    </location>
</feature>
<keyword evidence="1" id="KW-0677">Repeat</keyword>
<feature type="repeat" description="Pumilio" evidence="2">
    <location>
        <begin position="511"/>
        <end position="546"/>
    </location>
</feature>
<gene>
    <name evidence="5" type="ORF">NSCI0253_LOCUS43277</name>
</gene>
<dbReference type="InterPro" id="IPR001313">
    <property type="entry name" value="Pumilio_RNA-bd_rpt"/>
</dbReference>
<feature type="repeat" description="Pumilio" evidence="2">
    <location>
        <begin position="583"/>
        <end position="618"/>
    </location>
</feature>
<dbReference type="Gene3D" id="1.25.10.10">
    <property type="entry name" value="Leucine-rich Repeat Variant"/>
    <property type="match status" value="1"/>
</dbReference>
<organism evidence="5">
    <name type="scientific">Noctiluca scintillans</name>
    <name type="common">Sea sparkle</name>
    <name type="synonym">Red tide dinoflagellate</name>
    <dbReference type="NCBI Taxonomy" id="2966"/>
    <lineage>
        <taxon>Eukaryota</taxon>
        <taxon>Sar</taxon>
        <taxon>Alveolata</taxon>
        <taxon>Dinophyceae</taxon>
        <taxon>Noctilucales</taxon>
        <taxon>Noctilucaceae</taxon>
        <taxon>Noctiluca</taxon>
    </lineage>
</organism>
<feature type="repeat" description="Pumilio" evidence="2">
    <location>
        <begin position="547"/>
        <end position="582"/>
    </location>
</feature>
<dbReference type="PROSITE" id="PS50302">
    <property type="entry name" value="PUM"/>
    <property type="match status" value="7"/>
</dbReference>
<dbReference type="CDD" id="cd07920">
    <property type="entry name" value="Pumilio"/>
    <property type="match status" value="1"/>
</dbReference>
<dbReference type="PANTHER" id="PTHR12537">
    <property type="entry name" value="RNA BINDING PROTEIN PUMILIO-RELATED"/>
    <property type="match status" value="1"/>
</dbReference>
<feature type="repeat" description="Pumilio" evidence="2">
    <location>
        <begin position="475"/>
        <end position="510"/>
    </location>
</feature>
<sequence>MSWLMRLIGTQASETAQCEPELEPAPAQPDEDVHRQDDLHARRTWADAAAAAAQAASAVASPAAIDRGDDGSLEDPDDGCAVDPQHAGFVENGFGEEMHILDHDQGGFLKGGVPATYGTSQLVAEDSDKPNDGKPAEAISVPKRPTPADSTPAPERPRVRKVKKAAPDVRDVSQLSAKLAASKRLSFFDPVQQPQRKVSTPVARPEAPMKISLARMSLDTGTPSQGNRVHRRPEWCQPPPPHHCGPVLPFPPVFSPFGPPLPPSLCQPWPWSPEAAALAQAQMGSLWPSLPPVPMIPSVLPHPGAPRTVKQLSFLPHVPEPKAKGKRRRARAKGKTSPQNCTDMTSRSAALGEIWKHGANCPFGLTEIKAHVIEFAQDQHGSRFFQTKWDEAPPAEKKAIFDVVLPEIAKLSSDTFGNFVVQKLLDTVAVEQRREMIKQLEGCVYKLSIETYGCRVIQKALQLVPRDSQAALAEELRENVVDCITNMHGNHVIQKCIEQMPPESVSFVIEAIDDKVEVMASNMYGCRVIQRLLEYCSPWQLQKIVDQILKCITHLTKDVYGNYVVQHMLDHGRTEHKQEIINVIRLNIVEFAKDKHSSNVVEKCFEVATVSEHAPFLEKDRRTLMQTVLGEPGDPDPPLQQMMNDRFGNYIVQRVIEYSRGSERDQLRRMVSAAEPLLRNHSSGQHILHALQKEIGPGGCTA</sequence>
<feature type="domain" description="PUM-HD" evidence="4">
    <location>
        <begin position="346"/>
        <end position="695"/>
    </location>
</feature>
<feature type="compositionally biased region" description="Basic residues" evidence="3">
    <location>
        <begin position="324"/>
        <end position="334"/>
    </location>
</feature>
<feature type="region of interest" description="Disordered" evidence="3">
    <location>
        <begin position="123"/>
        <end position="169"/>
    </location>
</feature>
<dbReference type="GO" id="GO:0005737">
    <property type="term" value="C:cytoplasm"/>
    <property type="evidence" value="ECO:0007669"/>
    <property type="project" value="TreeGrafter"/>
</dbReference>
<dbReference type="GO" id="GO:0010608">
    <property type="term" value="P:post-transcriptional regulation of gene expression"/>
    <property type="evidence" value="ECO:0007669"/>
    <property type="project" value="TreeGrafter"/>
</dbReference>
<evidence type="ECO:0000256" key="3">
    <source>
        <dbReference type="SAM" id="MobiDB-lite"/>
    </source>
</evidence>
<dbReference type="InterPro" id="IPR011989">
    <property type="entry name" value="ARM-like"/>
</dbReference>
<dbReference type="InterPro" id="IPR033133">
    <property type="entry name" value="PUM-HD"/>
</dbReference>
<name>A0A7S1FHX3_NOCSC</name>
<evidence type="ECO:0000256" key="1">
    <source>
        <dbReference type="ARBA" id="ARBA00022737"/>
    </source>
</evidence>
<evidence type="ECO:0000313" key="5">
    <source>
        <dbReference type="EMBL" id="CAD8868921.1"/>
    </source>
</evidence>
<accession>A0A7S1FHX3</accession>
<dbReference type="PROSITE" id="PS50303">
    <property type="entry name" value="PUM_HD"/>
    <property type="match status" value="1"/>
</dbReference>
<feature type="region of interest" description="Disordered" evidence="3">
    <location>
        <begin position="59"/>
        <end position="79"/>
    </location>
</feature>
<dbReference type="Pfam" id="PF00806">
    <property type="entry name" value="PUF"/>
    <property type="match status" value="8"/>
</dbReference>
<dbReference type="SUPFAM" id="SSF48371">
    <property type="entry name" value="ARM repeat"/>
    <property type="match status" value="1"/>
</dbReference>
<dbReference type="InterPro" id="IPR033712">
    <property type="entry name" value="Pumilio_RNA-bd"/>
</dbReference>
<feature type="repeat" description="Pumilio" evidence="2">
    <location>
        <begin position="439"/>
        <end position="474"/>
    </location>
</feature>
<dbReference type="PANTHER" id="PTHR12537:SF12">
    <property type="entry name" value="MATERNAL PROTEIN PUMILIO"/>
    <property type="match status" value="1"/>
</dbReference>
<feature type="region of interest" description="Disordered" evidence="3">
    <location>
        <begin position="9"/>
        <end position="39"/>
    </location>
</feature>